<protein>
    <recommendedName>
        <fullName evidence="7">ATP synthase subunit delta</fullName>
    </recommendedName>
    <alternativeName>
        <fullName evidence="7">ATP synthase F(1) sector subunit delta</fullName>
    </alternativeName>
    <alternativeName>
        <fullName evidence="7">F-type ATPase subunit delta</fullName>
        <shortName evidence="7">F-ATPase subunit delta</shortName>
    </alternativeName>
</protein>
<dbReference type="EMBL" id="JAHLQI010000006">
    <property type="protein sequence ID" value="MBU5491162.1"/>
    <property type="molecule type" value="Genomic_DNA"/>
</dbReference>
<name>A0ABS6ETZ7_9FIRM</name>
<dbReference type="RefSeq" id="WP_216470875.1">
    <property type="nucleotide sequence ID" value="NZ_JAHLQI010000006.1"/>
</dbReference>
<dbReference type="HAMAP" id="MF_01416">
    <property type="entry name" value="ATP_synth_delta_bact"/>
    <property type="match status" value="1"/>
</dbReference>
<comment type="subcellular location">
    <subcellularLocation>
        <location evidence="7">Cell membrane</location>
        <topology evidence="7">Peripheral membrane protein</topology>
    </subcellularLocation>
    <subcellularLocation>
        <location evidence="1">Membrane</location>
    </subcellularLocation>
</comment>
<dbReference type="Pfam" id="PF00213">
    <property type="entry name" value="OSCP"/>
    <property type="match status" value="1"/>
</dbReference>
<evidence type="ECO:0000256" key="7">
    <source>
        <dbReference type="HAMAP-Rule" id="MF_01416"/>
    </source>
</evidence>
<keyword evidence="7" id="KW-1003">Cell membrane</keyword>
<keyword evidence="9" id="KW-1185">Reference proteome</keyword>
<dbReference type="Proteomes" id="UP000783588">
    <property type="component" value="Unassembled WGS sequence"/>
</dbReference>
<dbReference type="PANTHER" id="PTHR11910">
    <property type="entry name" value="ATP SYNTHASE DELTA CHAIN"/>
    <property type="match status" value="1"/>
</dbReference>
<evidence type="ECO:0000256" key="6">
    <source>
        <dbReference type="ARBA" id="ARBA00023310"/>
    </source>
</evidence>
<evidence type="ECO:0000256" key="4">
    <source>
        <dbReference type="ARBA" id="ARBA00023065"/>
    </source>
</evidence>
<keyword evidence="5 7" id="KW-0472">Membrane</keyword>
<evidence type="ECO:0000256" key="1">
    <source>
        <dbReference type="ARBA" id="ARBA00004370"/>
    </source>
</evidence>
<gene>
    <name evidence="7 8" type="primary">atpH</name>
    <name evidence="8" type="ORF">KQI75_11145</name>
</gene>
<dbReference type="NCBIfam" id="TIGR01145">
    <property type="entry name" value="ATP_synt_delta"/>
    <property type="match status" value="1"/>
</dbReference>
<comment type="caution">
    <text evidence="8">The sequence shown here is derived from an EMBL/GenBank/DDBJ whole genome shotgun (WGS) entry which is preliminary data.</text>
</comment>
<evidence type="ECO:0000313" key="8">
    <source>
        <dbReference type="EMBL" id="MBU5491162.1"/>
    </source>
</evidence>
<dbReference type="InterPro" id="IPR000711">
    <property type="entry name" value="ATPase_OSCP/dsu"/>
</dbReference>
<reference evidence="8 9" key="1">
    <citation type="submission" date="2021-06" db="EMBL/GenBank/DDBJ databases">
        <authorList>
            <person name="Sun Q."/>
            <person name="Li D."/>
        </authorList>
    </citation>
    <scope>NUCLEOTIDE SEQUENCE [LARGE SCALE GENOMIC DNA]</scope>
    <source>
        <strain evidence="8 9">MSJd-7</strain>
    </source>
</reference>
<evidence type="ECO:0000256" key="5">
    <source>
        <dbReference type="ARBA" id="ARBA00023136"/>
    </source>
</evidence>
<evidence type="ECO:0000313" key="9">
    <source>
        <dbReference type="Proteomes" id="UP000783588"/>
    </source>
</evidence>
<keyword evidence="2 7" id="KW-0813">Transport</keyword>
<keyword evidence="6 7" id="KW-0066">ATP synthesis</keyword>
<organism evidence="8 9">
    <name type="scientific">Butyricicoccus intestinisimiae</name>
    <dbReference type="NCBI Taxonomy" id="2841509"/>
    <lineage>
        <taxon>Bacteria</taxon>
        <taxon>Bacillati</taxon>
        <taxon>Bacillota</taxon>
        <taxon>Clostridia</taxon>
        <taxon>Eubacteriales</taxon>
        <taxon>Butyricicoccaceae</taxon>
        <taxon>Butyricicoccus</taxon>
    </lineage>
</organism>
<sequence>MSTTARRYAAALHNCGCSVDSLRQTAQYLMDSAPLWEALCSPAVQAKEKKAVLNRLPDFTDDKHLKNFYGLLAEKSRFSLLPEIVDEYRKLEMRQHGEGLCVLRCVRDPGDDALSKLAKLLCKKHGYQSLTFEIVLDPEVLGGFVFELDGVTYDKSVRGHIHALAQSLQEG</sequence>
<comment type="function">
    <text evidence="7">This protein is part of the stalk that links CF(0) to CF(1). It either transmits conformational changes from CF(0) to CF(1) or is implicated in proton conduction.</text>
</comment>
<keyword evidence="4 7" id="KW-0406">Ion transport</keyword>
<proteinExistence type="inferred from homology"/>
<evidence type="ECO:0000256" key="2">
    <source>
        <dbReference type="ARBA" id="ARBA00022448"/>
    </source>
</evidence>
<comment type="similarity">
    <text evidence="7">Belongs to the ATPase delta chain family.</text>
</comment>
<keyword evidence="7" id="KW-0139">CF(1)</keyword>
<comment type="function">
    <text evidence="7">F(1)F(0) ATP synthase produces ATP from ADP in the presence of a proton or sodium gradient. F-type ATPases consist of two structural domains, F(1) containing the extramembraneous catalytic core and F(0) containing the membrane proton channel, linked together by a central stalk and a peripheral stalk. During catalysis, ATP synthesis in the catalytic domain of F(1) is coupled via a rotary mechanism of the central stalk subunits to proton translocation.</text>
</comment>
<keyword evidence="3 7" id="KW-0375">Hydrogen ion transport</keyword>
<accession>A0ABS6ETZ7</accession>
<evidence type="ECO:0000256" key="3">
    <source>
        <dbReference type="ARBA" id="ARBA00022781"/>
    </source>
</evidence>